<dbReference type="AlphaFoldDB" id="A0ABD0JR88"/>
<gene>
    <name evidence="1" type="ORF">BaRGS_00031199</name>
</gene>
<comment type="caution">
    <text evidence="1">The sequence shown here is derived from an EMBL/GenBank/DDBJ whole genome shotgun (WGS) entry which is preliminary data.</text>
</comment>
<accession>A0ABD0JR88</accession>
<keyword evidence="2" id="KW-1185">Reference proteome</keyword>
<dbReference type="Gene3D" id="3.40.630.10">
    <property type="entry name" value="Zn peptidases"/>
    <property type="match status" value="1"/>
</dbReference>
<sequence length="88" mass="9849">MCSLIIFFSTDTASGTTMDYAWGGAAIPLSYTIELSPSFYFDEFPDNNFFLGFLYPEEKLADTVEATWQGFKAMARAVDCIGESRRFG</sequence>
<dbReference type="Proteomes" id="UP001519460">
    <property type="component" value="Unassembled WGS sequence"/>
</dbReference>
<dbReference type="SUPFAM" id="SSF53187">
    <property type="entry name" value="Zn-dependent exopeptidases"/>
    <property type="match status" value="1"/>
</dbReference>
<dbReference type="EMBL" id="JACVVK020000347">
    <property type="protein sequence ID" value="KAK7477514.1"/>
    <property type="molecule type" value="Genomic_DNA"/>
</dbReference>
<name>A0ABD0JR88_9CAEN</name>
<proteinExistence type="predicted"/>
<evidence type="ECO:0000313" key="1">
    <source>
        <dbReference type="EMBL" id="KAK7477514.1"/>
    </source>
</evidence>
<protein>
    <submittedName>
        <fullName evidence="1">Uncharacterized protein</fullName>
    </submittedName>
</protein>
<evidence type="ECO:0000313" key="2">
    <source>
        <dbReference type="Proteomes" id="UP001519460"/>
    </source>
</evidence>
<organism evidence="1 2">
    <name type="scientific">Batillaria attramentaria</name>
    <dbReference type="NCBI Taxonomy" id="370345"/>
    <lineage>
        <taxon>Eukaryota</taxon>
        <taxon>Metazoa</taxon>
        <taxon>Spiralia</taxon>
        <taxon>Lophotrochozoa</taxon>
        <taxon>Mollusca</taxon>
        <taxon>Gastropoda</taxon>
        <taxon>Caenogastropoda</taxon>
        <taxon>Sorbeoconcha</taxon>
        <taxon>Cerithioidea</taxon>
        <taxon>Batillariidae</taxon>
        <taxon>Batillaria</taxon>
    </lineage>
</organism>
<reference evidence="1 2" key="1">
    <citation type="journal article" date="2023" name="Sci. Data">
        <title>Genome assembly of the Korean intertidal mud-creeper Batillaria attramentaria.</title>
        <authorList>
            <person name="Patra A.K."/>
            <person name="Ho P.T."/>
            <person name="Jun S."/>
            <person name="Lee S.J."/>
            <person name="Kim Y."/>
            <person name="Won Y.J."/>
        </authorList>
    </citation>
    <scope>NUCLEOTIDE SEQUENCE [LARGE SCALE GENOMIC DNA]</scope>
    <source>
        <strain evidence="1">Wonlab-2016</strain>
    </source>
</reference>